<organism evidence="1 2">
    <name type="scientific">Linnemannia schmuckeri</name>
    <dbReference type="NCBI Taxonomy" id="64567"/>
    <lineage>
        <taxon>Eukaryota</taxon>
        <taxon>Fungi</taxon>
        <taxon>Fungi incertae sedis</taxon>
        <taxon>Mucoromycota</taxon>
        <taxon>Mortierellomycotina</taxon>
        <taxon>Mortierellomycetes</taxon>
        <taxon>Mortierellales</taxon>
        <taxon>Mortierellaceae</taxon>
        <taxon>Linnemannia</taxon>
    </lineage>
</organism>
<dbReference type="OrthoDB" id="10039566at2759"/>
<dbReference type="AlphaFoldDB" id="A0A9P5RB04"/>
<accession>A0A9P5RB04</accession>
<proteinExistence type="predicted"/>
<gene>
    <name evidence="1" type="ORF">BG015_004579</name>
</gene>
<evidence type="ECO:0000313" key="2">
    <source>
        <dbReference type="Proteomes" id="UP000748756"/>
    </source>
</evidence>
<comment type="caution">
    <text evidence="1">The sequence shown here is derived from an EMBL/GenBank/DDBJ whole genome shotgun (WGS) entry which is preliminary data.</text>
</comment>
<evidence type="ECO:0000313" key="1">
    <source>
        <dbReference type="EMBL" id="KAF9127175.1"/>
    </source>
</evidence>
<keyword evidence="2" id="KW-1185">Reference proteome</keyword>
<reference evidence="1" key="1">
    <citation type="journal article" date="2020" name="Fungal Divers.">
        <title>Resolving the Mortierellaceae phylogeny through synthesis of multi-gene phylogenetics and phylogenomics.</title>
        <authorList>
            <person name="Vandepol N."/>
            <person name="Liber J."/>
            <person name="Desiro A."/>
            <person name="Na H."/>
            <person name="Kennedy M."/>
            <person name="Barry K."/>
            <person name="Grigoriev I.V."/>
            <person name="Miller A.N."/>
            <person name="O'Donnell K."/>
            <person name="Stajich J.E."/>
            <person name="Bonito G."/>
        </authorList>
    </citation>
    <scope>NUCLEOTIDE SEQUENCE</scope>
    <source>
        <strain evidence="1">NRRL 6426</strain>
    </source>
</reference>
<name>A0A9P5RB04_9FUNG</name>
<dbReference type="EMBL" id="JAAAUQ010002147">
    <property type="protein sequence ID" value="KAF9127175.1"/>
    <property type="molecule type" value="Genomic_DNA"/>
</dbReference>
<dbReference type="Proteomes" id="UP000748756">
    <property type="component" value="Unassembled WGS sequence"/>
</dbReference>
<sequence length="256" mass="27801">MDSKIGLTLVTTVINTHNPCQFILSIGDMVITAGYKDYDDSNVIGYTQLYGLRFVLGDNIMSSLLFQDAFAPSKFTVVGESTSAENEWAVVFLGLNLTVPESNPSSPFHLRTTCSTHSNRVSQIHYVKAKLRRIGTVTNMKSFINTVIPAAAAGPIKAFEVAPRPRIILPGHPRTVYPNFSGIAFYPNVSGIITLQTRPDFPMSKDWYYMEYNVTDTPAPVTSLPETIVTLPTATSVALSPTSSPEATIPPVAPAA</sequence>
<protein>
    <submittedName>
        <fullName evidence="1">Uncharacterized protein</fullName>
    </submittedName>
</protein>